<dbReference type="EMBL" id="SUMC01000064">
    <property type="protein sequence ID" value="TKA02118.1"/>
    <property type="molecule type" value="Genomic_DNA"/>
</dbReference>
<dbReference type="PANTHER" id="PTHR43884">
    <property type="entry name" value="ACYL-COA DEHYDROGENASE"/>
    <property type="match status" value="1"/>
</dbReference>
<dbReference type="InterPro" id="IPR037069">
    <property type="entry name" value="AcylCoA_DH/ox_N_sf"/>
</dbReference>
<dbReference type="PANTHER" id="PTHR43884:SF12">
    <property type="entry name" value="ISOVALERYL-COA DEHYDROGENASE, MITOCHONDRIAL-RELATED"/>
    <property type="match status" value="1"/>
</dbReference>
<dbReference type="GO" id="GO:0008470">
    <property type="term" value="F:3-methylbutanoyl-CoA dehydrogenase activity"/>
    <property type="evidence" value="ECO:0007669"/>
    <property type="project" value="TreeGrafter"/>
</dbReference>
<gene>
    <name evidence="4" type="ORF">FCI23_38885</name>
</gene>
<dbReference type="Gene3D" id="1.20.140.10">
    <property type="entry name" value="Butyryl-CoA Dehydrogenase, subunit A, domain 3"/>
    <property type="match status" value="1"/>
</dbReference>
<name>A0A4U0S1W4_9ACTN</name>
<evidence type="ECO:0000259" key="3">
    <source>
        <dbReference type="Pfam" id="PF08028"/>
    </source>
</evidence>
<dbReference type="InterPro" id="IPR009100">
    <property type="entry name" value="AcylCoA_DH/oxidase_NM_dom_sf"/>
</dbReference>
<dbReference type="InterPro" id="IPR013107">
    <property type="entry name" value="Acyl-CoA_DH_C"/>
</dbReference>
<dbReference type="GO" id="GO:0050660">
    <property type="term" value="F:flavin adenine dinucleotide binding"/>
    <property type="evidence" value="ECO:0007669"/>
    <property type="project" value="InterPro"/>
</dbReference>
<evidence type="ECO:0000313" key="4">
    <source>
        <dbReference type="EMBL" id="TKA02118.1"/>
    </source>
</evidence>
<accession>A0A4U0S1W4</accession>
<evidence type="ECO:0000259" key="2">
    <source>
        <dbReference type="Pfam" id="PF02771"/>
    </source>
</evidence>
<dbReference type="Proteomes" id="UP000305778">
    <property type="component" value="Unassembled WGS sequence"/>
</dbReference>
<feature type="domain" description="Acyl-CoA dehydrogenase/oxidase N-terminal" evidence="2">
    <location>
        <begin position="43"/>
        <end position="119"/>
    </location>
</feature>
<dbReference type="OrthoDB" id="3404950at2"/>
<protein>
    <submittedName>
        <fullName evidence="4">Acyl-CoA dehydrogenase</fullName>
    </submittedName>
</protein>
<feature type="domain" description="Acyl-CoA dehydrogenase C-terminal" evidence="3">
    <location>
        <begin position="260"/>
        <end position="388"/>
    </location>
</feature>
<dbReference type="Gene3D" id="1.10.540.10">
    <property type="entry name" value="Acyl-CoA dehydrogenase/oxidase, N-terminal domain"/>
    <property type="match status" value="1"/>
</dbReference>
<dbReference type="SUPFAM" id="SSF56645">
    <property type="entry name" value="Acyl-CoA dehydrogenase NM domain-like"/>
    <property type="match status" value="1"/>
</dbReference>
<dbReference type="PIRSF" id="PIRSF016578">
    <property type="entry name" value="HsaA"/>
    <property type="match status" value="1"/>
</dbReference>
<keyword evidence="1" id="KW-0560">Oxidoreductase</keyword>
<keyword evidence="5" id="KW-1185">Reference proteome</keyword>
<proteinExistence type="predicted"/>
<dbReference type="Gene3D" id="2.40.110.10">
    <property type="entry name" value="Butyryl-CoA Dehydrogenase, subunit A, domain 2"/>
    <property type="match status" value="1"/>
</dbReference>
<sequence>MTVSSDNAKIPWTERSFHTLGSDVPSYPQPSLAPEHLPELLRPAIEKYRDEAEDLRRLPDGLLDHLRANGAFRLNTPRELGGFELPLATTTALIERLARIDGPTAWIVWNLNVGFTAALLSEASVERVWADGPDPMVAHGAQPGHLVPSENGFRLSGEWKLVSGADAAQWLGLLALVLDGGQPRMTEAGPDWRFCLVPRSSVTVRDTWHTTGMRGTNSNTVIAQDVPVTADMTVAPDARARIDRQLYRVPLINQITSGGAAVVLGIARAAIEEMAELSRTKMGPDGMPLAQQPRIQAAFGQASARADAASALLLSTLGGLDAAAAAGRPATEAERGAVRGAYSHAGETARAVLTSMYELGSSTALYESSRLGRLFRDGHAAAQHAILSTANYELAGRTVIGIPSGDPTL</sequence>
<dbReference type="InterPro" id="IPR046373">
    <property type="entry name" value="Acyl-CoA_Oxase/DH_mid-dom_sf"/>
</dbReference>
<dbReference type="GO" id="GO:0006552">
    <property type="term" value="P:L-leucine catabolic process"/>
    <property type="evidence" value="ECO:0007669"/>
    <property type="project" value="TreeGrafter"/>
</dbReference>
<reference evidence="4 5" key="1">
    <citation type="submission" date="2019-04" db="EMBL/GenBank/DDBJ databases">
        <title>Streptomyces oryziradicis sp. nov., a novel actinomycete isolated from rhizosphere soil of rice (Oryza sativa L.).</title>
        <authorList>
            <person name="Li C."/>
        </authorList>
    </citation>
    <scope>NUCLEOTIDE SEQUENCE [LARGE SCALE GENOMIC DNA]</scope>
    <source>
        <strain evidence="4 5">NEAU-C40</strain>
    </source>
</reference>
<dbReference type="InterPro" id="IPR013786">
    <property type="entry name" value="AcylCoA_DH/ox_N"/>
</dbReference>
<organism evidence="4 5">
    <name type="scientific">Actinacidiphila oryziradicis</name>
    <dbReference type="NCBI Taxonomy" id="2571141"/>
    <lineage>
        <taxon>Bacteria</taxon>
        <taxon>Bacillati</taxon>
        <taxon>Actinomycetota</taxon>
        <taxon>Actinomycetes</taxon>
        <taxon>Kitasatosporales</taxon>
        <taxon>Streptomycetaceae</taxon>
        <taxon>Actinacidiphila</taxon>
    </lineage>
</organism>
<comment type="caution">
    <text evidence="4">The sequence shown here is derived from an EMBL/GenBank/DDBJ whole genome shotgun (WGS) entry which is preliminary data.</text>
</comment>
<dbReference type="SUPFAM" id="SSF47203">
    <property type="entry name" value="Acyl-CoA dehydrogenase C-terminal domain-like"/>
    <property type="match status" value="1"/>
</dbReference>
<evidence type="ECO:0000256" key="1">
    <source>
        <dbReference type="ARBA" id="ARBA00023002"/>
    </source>
</evidence>
<evidence type="ECO:0000313" key="5">
    <source>
        <dbReference type="Proteomes" id="UP000305778"/>
    </source>
</evidence>
<dbReference type="Pfam" id="PF02771">
    <property type="entry name" value="Acyl-CoA_dh_N"/>
    <property type="match status" value="1"/>
</dbReference>
<dbReference type="InterPro" id="IPR036250">
    <property type="entry name" value="AcylCo_DH-like_C"/>
</dbReference>
<dbReference type="AlphaFoldDB" id="A0A4U0S1W4"/>
<dbReference type="Pfam" id="PF08028">
    <property type="entry name" value="Acyl-CoA_dh_2"/>
    <property type="match status" value="1"/>
</dbReference>